<gene>
    <name evidence="1" type="ORF">M419DRAFT_123726</name>
</gene>
<organism evidence="1 2">
    <name type="scientific">Hypocrea jecorina (strain ATCC 56765 / BCRC 32924 / NRRL 11460 / Rut C-30)</name>
    <name type="common">Trichoderma reesei</name>
    <dbReference type="NCBI Taxonomy" id="1344414"/>
    <lineage>
        <taxon>Eukaryota</taxon>
        <taxon>Fungi</taxon>
        <taxon>Dikarya</taxon>
        <taxon>Ascomycota</taxon>
        <taxon>Pezizomycotina</taxon>
        <taxon>Sordariomycetes</taxon>
        <taxon>Hypocreomycetidae</taxon>
        <taxon>Hypocreales</taxon>
        <taxon>Hypocreaceae</taxon>
        <taxon>Trichoderma</taxon>
    </lineage>
</organism>
<reference evidence="2" key="1">
    <citation type="journal article" date="2013" name="Ind. Biotechnol.">
        <title>Comparative genomics analysis of Trichoderma reesei strains.</title>
        <authorList>
            <person name="Koike H."/>
            <person name="Aerts A."/>
            <person name="LaButti K."/>
            <person name="Grigoriev I.V."/>
            <person name="Baker S.E."/>
        </authorList>
    </citation>
    <scope>NUCLEOTIDE SEQUENCE [LARGE SCALE GENOMIC DNA]</scope>
    <source>
        <strain evidence="2">ATCC 56765 / BCRC 32924 / NRRL 11460 / Rut C-30</strain>
    </source>
</reference>
<dbReference type="Proteomes" id="UP000024376">
    <property type="component" value="Unassembled WGS sequence"/>
</dbReference>
<dbReference type="AlphaFoldDB" id="A0A024SAS8"/>
<dbReference type="EMBL" id="KI911149">
    <property type="protein sequence ID" value="ETS01292.1"/>
    <property type="molecule type" value="Genomic_DNA"/>
</dbReference>
<dbReference type="HOGENOM" id="CLU_1876928_0_0_1"/>
<dbReference type="KEGG" id="trr:M419DRAFT_123726"/>
<name>A0A024SAS8_HYPJR</name>
<evidence type="ECO:0000313" key="2">
    <source>
        <dbReference type="Proteomes" id="UP000024376"/>
    </source>
</evidence>
<accession>A0A024SAS8</accession>
<evidence type="ECO:0000313" key="1">
    <source>
        <dbReference type="EMBL" id="ETS01292.1"/>
    </source>
</evidence>
<protein>
    <submittedName>
        <fullName evidence="1">Uncharacterized protein</fullName>
    </submittedName>
</protein>
<sequence length="136" mass="15462">MASVTTTRTGLLRTKYYSSYFDEHDTSLAAVPDEENTSYTPEVHSTLVSTTMHYTHHEAVRLLFVWSTARHLLPLVLACIIHRQLFLQQIKAPFHRPHHQHLPAGSSAAPTATTISHYCEKEHFLHQSCCGRRLAV</sequence>
<proteinExistence type="predicted"/>